<dbReference type="RefSeq" id="WP_135326694.1">
    <property type="nucleotide sequence ID" value="NZ_SRJC01000001.1"/>
</dbReference>
<dbReference type="EMBL" id="SRJC01000001">
    <property type="protein sequence ID" value="TGB04079.1"/>
    <property type="molecule type" value="Genomic_DNA"/>
</dbReference>
<name>A0A4Z0H298_9BACI</name>
<keyword evidence="3 6" id="KW-0812">Transmembrane</keyword>
<dbReference type="GO" id="GO:0016020">
    <property type="term" value="C:membrane"/>
    <property type="evidence" value="ECO:0007669"/>
    <property type="project" value="UniProtKB-SubCell"/>
</dbReference>
<reference evidence="7 8" key="1">
    <citation type="journal article" date="2003" name="Int. J. Syst. Evol. Microbiol.">
        <title>Halobacillus salinus sp. nov., isolated from a salt lake on the coast of the East Sea in Korea.</title>
        <authorList>
            <person name="Yoon J.H."/>
            <person name="Kang K.H."/>
            <person name="Park Y.H."/>
        </authorList>
    </citation>
    <scope>NUCLEOTIDE SEQUENCE [LARGE SCALE GENOMIC DNA]</scope>
    <source>
        <strain evidence="7 8">HSL-3</strain>
    </source>
</reference>
<feature type="transmembrane region" description="Helical" evidence="6">
    <location>
        <begin position="328"/>
        <end position="350"/>
    </location>
</feature>
<feature type="transmembrane region" description="Helical" evidence="6">
    <location>
        <begin position="66"/>
        <end position="85"/>
    </location>
</feature>
<evidence type="ECO:0000313" key="7">
    <source>
        <dbReference type="EMBL" id="TGB04079.1"/>
    </source>
</evidence>
<organism evidence="7 8">
    <name type="scientific">Halobacillus salinus</name>
    <dbReference type="NCBI Taxonomy" id="192814"/>
    <lineage>
        <taxon>Bacteria</taxon>
        <taxon>Bacillati</taxon>
        <taxon>Bacillota</taxon>
        <taxon>Bacilli</taxon>
        <taxon>Bacillales</taxon>
        <taxon>Bacillaceae</taxon>
        <taxon>Halobacillus</taxon>
    </lineage>
</organism>
<dbReference type="GO" id="GO:0055085">
    <property type="term" value="P:transmembrane transport"/>
    <property type="evidence" value="ECO:0007669"/>
    <property type="project" value="TreeGrafter"/>
</dbReference>
<feature type="transmembrane region" description="Helical" evidence="6">
    <location>
        <begin position="161"/>
        <end position="189"/>
    </location>
</feature>
<feature type="transmembrane region" description="Helical" evidence="6">
    <location>
        <begin position="36"/>
        <end position="54"/>
    </location>
</feature>
<dbReference type="InterPro" id="IPR002549">
    <property type="entry name" value="AI-2E-like"/>
</dbReference>
<comment type="similarity">
    <text evidence="2">Belongs to the autoinducer-2 exporter (AI-2E) (TC 2.A.86) family.</text>
</comment>
<feature type="transmembrane region" description="Helical" evidence="6">
    <location>
        <begin position="288"/>
        <end position="308"/>
    </location>
</feature>
<evidence type="ECO:0000313" key="8">
    <source>
        <dbReference type="Proteomes" id="UP000297982"/>
    </source>
</evidence>
<evidence type="ECO:0000256" key="5">
    <source>
        <dbReference type="ARBA" id="ARBA00023136"/>
    </source>
</evidence>
<dbReference type="NCBIfam" id="TIGR02872">
    <property type="entry name" value="spore_ytvI"/>
    <property type="match status" value="1"/>
</dbReference>
<evidence type="ECO:0000256" key="6">
    <source>
        <dbReference type="SAM" id="Phobius"/>
    </source>
</evidence>
<dbReference type="Pfam" id="PF01594">
    <property type="entry name" value="AI-2E_transport"/>
    <property type="match status" value="1"/>
</dbReference>
<feature type="transmembrane region" description="Helical" evidence="6">
    <location>
        <begin position="12"/>
        <end position="30"/>
    </location>
</feature>
<comment type="caution">
    <text evidence="7">The sequence shown here is derived from an EMBL/GenBank/DDBJ whole genome shotgun (WGS) entry which is preliminary data.</text>
</comment>
<keyword evidence="5 6" id="KW-0472">Membrane</keyword>
<keyword evidence="4 6" id="KW-1133">Transmembrane helix</keyword>
<dbReference type="Proteomes" id="UP000297982">
    <property type="component" value="Unassembled WGS sequence"/>
</dbReference>
<keyword evidence="8" id="KW-1185">Reference proteome</keyword>
<dbReference type="STRING" id="192814.GCA_900166575_01018"/>
<proteinExistence type="inferred from homology"/>
<evidence type="ECO:0000256" key="3">
    <source>
        <dbReference type="ARBA" id="ARBA00022692"/>
    </source>
</evidence>
<comment type="subcellular location">
    <subcellularLocation>
        <location evidence="1">Membrane</location>
        <topology evidence="1">Multi-pass membrane protein</topology>
    </subcellularLocation>
</comment>
<dbReference type="PANTHER" id="PTHR21716">
    <property type="entry name" value="TRANSMEMBRANE PROTEIN"/>
    <property type="match status" value="1"/>
</dbReference>
<dbReference type="PANTHER" id="PTHR21716:SF68">
    <property type="entry name" value="TRANSPORT PROTEIN YTVI-RELATED"/>
    <property type="match status" value="1"/>
</dbReference>
<dbReference type="InterPro" id="IPR014227">
    <property type="entry name" value="YtvI-like"/>
</dbReference>
<protein>
    <submittedName>
        <fullName evidence="7">Sporulation integral membrane protein YtvI</fullName>
    </submittedName>
</protein>
<feature type="transmembrane region" description="Helical" evidence="6">
    <location>
        <begin position="231"/>
        <end position="250"/>
    </location>
</feature>
<gene>
    <name evidence="7" type="primary">ytvI</name>
    <name evidence="7" type="ORF">E4663_03460</name>
</gene>
<feature type="transmembrane region" description="Helical" evidence="6">
    <location>
        <begin position="256"/>
        <end position="281"/>
    </location>
</feature>
<evidence type="ECO:0000256" key="1">
    <source>
        <dbReference type="ARBA" id="ARBA00004141"/>
    </source>
</evidence>
<evidence type="ECO:0000256" key="2">
    <source>
        <dbReference type="ARBA" id="ARBA00009773"/>
    </source>
</evidence>
<sequence length="372" mass="41291">MNSPLYSRVFRFLLLLVSLIGFLYAGFFTWRYLAPFIIALFISWSVQPFVNLLHVRFHLPRSLASLFILVLLGSLIVSLILLVIVEAINGIQVIGKDIPIKVEKLVSHVIEQLASILIQATRGLETWLNSLELSNHFSLEDTLSLIQIKISELSSAFIDSLFGALSTGLASLPMSMTSIIVAALATFFFTKDWDKLHSVWNTLTPDFFRDTAGLIPKQVKETMAGVVKAQAILVLISSLLIWVGLSILGIEHTLSITMVAAVVDVIPYIGTGVIFIPWALFEFFQGNFPLTIGLCILYMIVVLTRQVLEPKLLASHFGVHPVFLLMGLFLGFQLLGVYGMVLSPFIIVCIKTLHSSGVFHLAIDFIMGRTRI</sequence>
<evidence type="ECO:0000256" key="4">
    <source>
        <dbReference type="ARBA" id="ARBA00022989"/>
    </source>
</evidence>
<dbReference type="AlphaFoldDB" id="A0A4Z0H298"/>
<accession>A0A4Z0H298</accession>